<reference evidence="3" key="1">
    <citation type="journal article" date="2007" name="PLoS ONE">
        <title>The first genome sequence of an elite grapevine cultivar (Pinot noir Vitis vinifera L.): coping with a highly heterozygous genome.</title>
        <authorList>
            <person name="Velasco R."/>
            <person name="Zharkikh A."/>
            <person name="Troggio M."/>
            <person name="Cartwright D.A."/>
            <person name="Cestaro A."/>
            <person name="Pruss D."/>
            <person name="Pindo M."/>
            <person name="FitzGerald L.M."/>
            <person name="Vezzulli S."/>
            <person name="Reid J."/>
            <person name="Malacarne G."/>
            <person name="Iliev D."/>
            <person name="Coppola G."/>
            <person name="Wardell B."/>
            <person name="Micheletti D."/>
            <person name="Macalma T."/>
            <person name="Facci M."/>
            <person name="Mitchell J.T."/>
            <person name="Perazzolli M."/>
            <person name="Eldredge G."/>
            <person name="Gatto P."/>
            <person name="Oyzerski R."/>
            <person name="Moretto M."/>
            <person name="Gutin N."/>
            <person name="Stefanini M."/>
            <person name="Chen Y."/>
            <person name="Segala C."/>
            <person name="Davenport C."/>
            <person name="Dematte L."/>
            <person name="Mraz A."/>
            <person name="Battilana J."/>
            <person name="Stormo K."/>
            <person name="Costa F."/>
            <person name="Tao Q."/>
            <person name="Si-Ammour A."/>
            <person name="Harkins T."/>
            <person name="Lackey A."/>
            <person name="Perbost C."/>
            <person name="Taillon B."/>
            <person name="Stella A."/>
            <person name="Solovyev V."/>
            <person name="Fawcett J.A."/>
            <person name="Sterck L."/>
            <person name="Vandepoele K."/>
            <person name="Grando S.M."/>
            <person name="Toppo S."/>
            <person name="Moser C."/>
            <person name="Lanchbury J."/>
            <person name="Bogden R."/>
            <person name="Skolnick M."/>
            <person name="Sgaramella V."/>
            <person name="Bhatnagar S.K."/>
            <person name="Fontana P."/>
            <person name="Gutin A."/>
            <person name="Van de Peer Y."/>
            <person name="Salamini F."/>
            <person name="Viola R."/>
        </authorList>
    </citation>
    <scope>NUCLEOTIDE SEQUENCE</scope>
</reference>
<dbReference type="InterPro" id="IPR013103">
    <property type="entry name" value="RVT_2"/>
</dbReference>
<dbReference type="CDD" id="cd09272">
    <property type="entry name" value="RNase_HI_RT_Ty1"/>
    <property type="match status" value="1"/>
</dbReference>
<accession>A5AH32</accession>
<feature type="region of interest" description="Disordered" evidence="1">
    <location>
        <begin position="86"/>
        <end position="117"/>
    </location>
</feature>
<dbReference type="SUPFAM" id="SSF56672">
    <property type="entry name" value="DNA/RNA polymerases"/>
    <property type="match status" value="1"/>
</dbReference>
<organism evidence="3">
    <name type="scientific">Vitis vinifera</name>
    <name type="common">Grape</name>
    <dbReference type="NCBI Taxonomy" id="29760"/>
    <lineage>
        <taxon>Eukaryota</taxon>
        <taxon>Viridiplantae</taxon>
        <taxon>Streptophyta</taxon>
        <taxon>Embryophyta</taxon>
        <taxon>Tracheophyta</taxon>
        <taxon>Spermatophyta</taxon>
        <taxon>Magnoliopsida</taxon>
        <taxon>eudicotyledons</taxon>
        <taxon>Gunneridae</taxon>
        <taxon>Pentapetalae</taxon>
        <taxon>rosids</taxon>
        <taxon>Vitales</taxon>
        <taxon>Vitaceae</taxon>
        <taxon>Viteae</taxon>
        <taxon>Vitis</taxon>
    </lineage>
</organism>
<proteinExistence type="predicted"/>
<evidence type="ECO:0000313" key="3">
    <source>
        <dbReference type="EMBL" id="CAN69019.1"/>
    </source>
</evidence>
<dbReference type="InterPro" id="IPR043502">
    <property type="entry name" value="DNA/RNA_pol_sf"/>
</dbReference>
<feature type="compositionally biased region" description="Basic and acidic residues" evidence="1">
    <location>
        <begin position="86"/>
        <end position="103"/>
    </location>
</feature>
<dbReference type="PANTHER" id="PTHR11439">
    <property type="entry name" value="GAG-POL-RELATED RETROTRANSPOSON"/>
    <property type="match status" value="1"/>
</dbReference>
<protein>
    <recommendedName>
        <fullName evidence="2">Reverse transcriptase Ty1/copia-type domain-containing protein</fullName>
    </recommendedName>
</protein>
<name>A5AH32_VITVI</name>
<gene>
    <name evidence="3" type="ORF">VITISV_006852</name>
</gene>
<dbReference type="Pfam" id="PF07727">
    <property type="entry name" value="RVT_2"/>
    <property type="match status" value="1"/>
</dbReference>
<dbReference type="AlphaFoldDB" id="A5AH32"/>
<dbReference type="PANTHER" id="PTHR11439:SF442">
    <property type="entry name" value="CYSTEINE-RICH RLK (RECEPTOR-LIKE PROTEIN KINASE) 8"/>
    <property type="match status" value="1"/>
</dbReference>
<evidence type="ECO:0000259" key="2">
    <source>
        <dbReference type="Pfam" id="PF07727"/>
    </source>
</evidence>
<feature type="compositionally biased region" description="Polar residues" evidence="1">
    <location>
        <begin position="108"/>
        <end position="117"/>
    </location>
</feature>
<evidence type="ECO:0000256" key="1">
    <source>
        <dbReference type="SAM" id="MobiDB-lite"/>
    </source>
</evidence>
<dbReference type="EMBL" id="AM426657">
    <property type="protein sequence ID" value="CAN69019.1"/>
    <property type="molecule type" value="Genomic_DNA"/>
</dbReference>
<sequence length="492" mass="56966">MGEEHMVQIQVPRVKLGNQGLEVHPIFIPLVPLLILFTSSRFFNKRTMVVEESIHVIFYESNNSLQERESFDYLGLETSMGKLQIEDRRPQEEIVEDPKKEESPLTLPPSQQVQGESSQNLPKDWKFVIKHPQYQIIGNPSSGVRTRSSLRNICNNLAFISQIEPKNINDALVDENWMIAMQEELNQFERSEVWELVPRPQNQSVIGTRWVFRNKMDENGIIVKNKARLVAIRMLLVFACFKDFVLYQMDVKSAFLNDFINEEVYVEQPPDFQSFNFPNHVFKLKKALYSLKQAPRAWFNMEEAKTMKTPMSSSIKLDKDEKGRMDISLWYPKGDNFELIGFLNVNFASCKVERKSTSGTCHFLGHSLVSWHSKKQNSVALSTAEAEYIAVGLCCAQIFWMKQTLSDFNLFFEHVPIKCDNTSAINISKNLVQHSRTKHIEIRHHFLRDHAQKGDITLEFVSTKDQLADIFTKPLSEEQFVDIRRKLGVISL</sequence>
<feature type="domain" description="Reverse transcriptase Ty1/copia-type" evidence="2">
    <location>
        <begin position="231"/>
        <end position="301"/>
    </location>
</feature>